<feature type="compositionally biased region" description="Basic and acidic residues" evidence="2">
    <location>
        <begin position="431"/>
        <end position="449"/>
    </location>
</feature>
<dbReference type="EMBL" id="DVNK01000058">
    <property type="protein sequence ID" value="HIU47523.1"/>
    <property type="molecule type" value="Genomic_DNA"/>
</dbReference>
<name>A0A9D1LSY9_9FIRM</name>
<reference evidence="3" key="2">
    <citation type="journal article" date="2021" name="PeerJ">
        <title>Extensive microbial diversity within the chicken gut microbiome revealed by metagenomics and culture.</title>
        <authorList>
            <person name="Gilroy R."/>
            <person name="Ravi A."/>
            <person name="Getino M."/>
            <person name="Pursley I."/>
            <person name="Horton D.L."/>
            <person name="Alikhan N.F."/>
            <person name="Baker D."/>
            <person name="Gharbi K."/>
            <person name="Hall N."/>
            <person name="Watson M."/>
            <person name="Adriaenssens E.M."/>
            <person name="Foster-Nyarko E."/>
            <person name="Jarju S."/>
            <person name="Secka A."/>
            <person name="Antonio M."/>
            <person name="Oren A."/>
            <person name="Chaudhuri R.R."/>
            <person name="La Ragione R."/>
            <person name="Hildebrand F."/>
            <person name="Pallen M.J."/>
        </authorList>
    </citation>
    <scope>NUCLEOTIDE SEQUENCE</scope>
    <source>
        <strain evidence="3">ChiSxjej2B14-8506</strain>
    </source>
</reference>
<dbReference type="AlphaFoldDB" id="A0A9D1LSY9"/>
<feature type="region of interest" description="Disordered" evidence="2">
    <location>
        <begin position="594"/>
        <end position="623"/>
    </location>
</feature>
<feature type="region of interest" description="Disordered" evidence="2">
    <location>
        <begin position="425"/>
        <end position="449"/>
    </location>
</feature>
<feature type="region of interest" description="Disordered" evidence="2">
    <location>
        <begin position="149"/>
        <end position="184"/>
    </location>
</feature>
<feature type="region of interest" description="Disordered" evidence="2">
    <location>
        <begin position="472"/>
        <end position="544"/>
    </location>
</feature>
<feature type="region of interest" description="Disordered" evidence="2">
    <location>
        <begin position="348"/>
        <end position="396"/>
    </location>
</feature>
<gene>
    <name evidence="3" type="ORF">IAC59_09765</name>
</gene>
<comment type="caution">
    <text evidence="3">The sequence shown here is derived from an EMBL/GenBank/DDBJ whole genome shotgun (WGS) entry which is preliminary data.</text>
</comment>
<feature type="coiled-coil region" evidence="1">
    <location>
        <begin position="928"/>
        <end position="962"/>
    </location>
</feature>
<feature type="region of interest" description="Disordered" evidence="2">
    <location>
        <begin position="68"/>
        <end position="106"/>
    </location>
</feature>
<dbReference type="Proteomes" id="UP000824123">
    <property type="component" value="Unassembled WGS sequence"/>
</dbReference>
<sequence>MDYLTVKDVAELVRRNEETIRRMIRARKLDVTLDNNNRHQGYQIPVDELTRTWAITREEVERYIDRRRAQEQQAGETRLPLGPERAHTAVDAPPDAGDTPPVKGVAAGDGLRAVANSADGADNAATAASKDEGVQNTEYCGKAVTGDDAEANSADGADSAATATSKAGGVQNAEHCGEPASGDDAEANAADGVYNAATATSKAGGVQNAECCGKTVTGDDAAANAVDGVDNAATAASKDEGVRNAECCGKPIAGDDAARARMTGDSSGDAAQASRAEDGRQGASAGETGGDNAAQADDAARAAGIEDWCKELGDAVARALTLGTERIAGEMEQMANSARRAWDAARNNAHDAGGGSEMDGDWNGWHDARTGQPSDGQKGDTANNRSTRDEQRTPDWEVDFSAASERVSEIFGDAYRQIRSAVERATNGVQGRERGWASSEAGRRAGEVADHARRTLAQRHSDIRDAIAHSMRAGGEAAQNQRGSAQAGEAAQNQWGAAQTGEPAQNQRGAAQAGEPARNQRDAAQTGEHESGMPWNAARPSAAPEFEQFKGRQPEFDVAQTPDVDAHGYMDAEDNASYQLLQAARKAVEQRVRAARAAQSNGRAQAVSESGEAERTGDQAADGDAADAALKWGFGPAGGIATAADAPIERKHAASVYSHDNADAKAALTDDVRLSSDGRAAEASAAAGAGDGMSIAHRDAGVQSAGLSPVGADVASGDNAQTADASSAGVAAGGALANAAEAWGFAAVGSEIRPGQDGGSSKNCEAVNAADGVSYTDGPAEVTAGPAGDAQAAKTADCVYTDGPAEVTAGSAGDAQATKATTESADVEPYTRDAAKIWGFAPDTPGRSGKGQWGFKLEVGQAEATPSSKPAAPARVAERWGITLTEPKPTQTDDCAPVGTASEPAVPTERTAVAVGQGAGVQPEDENVDAMRQRIVELESQLSRLTNQLDKLTRRLLDDDKQ</sequence>
<evidence type="ECO:0000256" key="1">
    <source>
        <dbReference type="SAM" id="Coils"/>
    </source>
</evidence>
<feature type="region of interest" description="Disordered" evidence="2">
    <location>
        <begin position="259"/>
        <end position="298"/>
    </location>
</feature>
<feature type="compositionally biased region" description="Basic and acidic residues" evidence="2">
    <location>
        <begin position="386"/>
        <end position="395"/>
    </location>
</feature>
<organism evidence="3 4">
    <name type="scientific">Candidatus Fimadaptatus faecigallinarum</name>
    <dbReference type="NCBI Taxonomy" id="2840814"/>
    <lineage>
        <taxon>Bacteria</taxon>
        <taxon>Bacillati</taxon>
        <taxon>Bacillota</taxon>
        <taxon>Clostridia</taxon>
        <taxon>Eubacteriales</taxon>
        <taxon>Candidatus Fimadaptatus</taxon>
    </lineage>
</organism>
<evidence type="ECO:0000313" key="4">
    <source>
        <dbReference type="Proteomes" id="UP000824123"/>
    </source>
</evidence>
<keyword evidence="1" id="KW-0175">Coiled coil</keyword>
<protein>
    <submittedName>
        <fullName evidence="3">Helix-turn-helix domain-containing protein</fullName>
    </submittedName>
</protein>
<feature type="compositionally biased region" description="Polar residues" evidence="2">
    <location>
        <begin position="491"/>
        <end position="509"/>
    </location>
</feature>
<feature type="compositionally biased region" description="Polar residues" evidence="2">
    <location>
        <begin position="371"/>
        <end position="385"/>
    </location>
</feature>
<reference evidence="3" key="1">
    <citation type="submission" date="2020-10" db="EMBL/GenBank/DDBJ databases">
        <authorList>
            <person name="Gilroy R."/>
        </authorList>
    </citation>
    <scope>NUCLEOTIDE SEQUENCE</scope>
    <source>
        <strain evidence="3">ChiSxjej2B14-8506</strain>
    </source>
</reference>
<evidence type="ECO:0000313" key="3">
    <source>
        <dbReference type="EMBL" id="HIU47523.1"/>
    </source>
</evidence>
<accession>A0A9D1LSY9</accession>
<evidence type="ECO:0000256" key="2">
    <source>
        <dbReference type="SAM" id="MobiDB-lite"/>
    </source>
</evidence>
<feature type="compositionally biased region" description="Low complexity" evidence="2">
    <location>
        <begin position="151"/>
        <end position="169"/>
    </location>
</feature>
<proteinExistence type="predicted"/>